<dbReference type="PATRIC" id="fig|42253.5.peg.1097"/>
<dbReference type="SUPFAM" id="SSF55785">
    <property type="entry name" value="PYP-like sensor domain (PAS domain)"/>
    <property type="match status" value="1"/>
</dbReference>
<keyword evidence="4" id="KW-1003">Cell membrane</keyword>
<dbReference type="CDD" id="cd06225">
    <property type="entry name" value="HAMP"/>
    <property type="match status" value="1"/>
</dbReference>
<dbReference type="EMBL" id="CP011801">
    <property type="protein sequence ID" value="ALA57543.1"/>
    <property type="molecule type" value="Genomic_DNA"/>
</dbReference>
<keyword evidence="11 15" id="KW-1133">Transmembrane helix</keyword>
<feature type="domain" description="HAMP" evidence="18">
    <location>
        <begin position="357"/>
        <end position="409"/>
    </location>
</feature>
<dbReference type="CDD" id="cd00130">
    <property type="entry name" value="PAS"/>
    <property type="match status" value="1"/>
</dbReference>
<gene>
    <name evidence="19" type="ORF">NITMOv2_1112</name>
</gene>
<name>A0A0K2G9B4_NITMO</name>
<evidence type="ECO:0000256" key="10">
    <source>
        <dbReference type="ARBA" id="ARBA00022840"/>
    </source>
</evidence>
<dbReference type="InterPro" id="IPR045671">
    <property type="entry name" value="NtrY-like_N"/>
</dbReference>
<evidence type="ECO:0000256" key="8">
    <source>
        <dbReference type="ARBA" id="ARBA00022741"/>
    </source>
</evidence>
<dbReference type="PROSITE" id="PS50885">
    <property type="entry name" value="HAMP"/>
    <property type="match status" value="1"/>
</dbReference>
<dbReference type="GO" id="GO:0007234">
    <property type="term" value="P:osmosensory signaling via phosphorelay pathway"/>
    <property type="evidence" value="ECO:0007669"/>
    <property type="project" value="TreeGrafter"/>
</dbReference>
<dbReference type="GO" id="GO:0000155">
    <property type="term" value="F:phosphorelay sensor kinase activity"/>
    <property type="evidence" value="ECO:0007669"/>
    <property type="project" value="InterPro"/>
</dbReference>
<dbReference type="PROSITE" id="PS50109">
    <property type="entry name" value="HIS_KIN"/>
    <property type="match status" value="1"/>
</dbReference>
<evidence type="ECO:0000256" key="14">
    <source>
        <dbReference type="SAM" id="MobiDB-lite"/>
    </source>
</evidence>
<evidence type="ECO:0000313" key="20">
    <source>
        <dbReference type="Proteomes" id="UP000069205"/>
    </source>
</evidence>
<evidence type="ECO:0000256" key="7">
    <source>
        <dbReference type="ARBA" id="ARBA00022692"/>
    </source>
</evidence>
<feature type="transmembrane region" description="Helical" evidence="15">
    <location>
        <begin position="80"/>
        <end position="102"/>
    </location>
</feature>
<keyword evidence="20" id="KW-1185">Reference proteome</keyword>
<dbReference type="InterPro" id="IPR004358">
    <property type="entry name" value="Sig_transdc_His_kin-like_C"/>
</dbReference>
<dbReference type="Pfam" id="PF19312">
    <property type="entry name" value="NtrY_N"/>
    <property type="match status" value="1"/>
</dbReference>
<accession>A0A0K2G9B4</accession>
<dbReference type="InterPro" id="IPR013767">
    <property type="entry name" value="PAS_fold"/>
</dbReference>
<dbReference type="PIRSF" id="PIRSF037532">
    <property type="entry name" value="STHK_NtrY"/>
    <property type="match status" value="1"/>
</dbReference>
<dbReference type="InterPro" id="IPR003661">
    <property type="entry name" value="HisK_dim/P_dom"/>
</dbReference>
<dbReference type="SMART" id="SM00304">
    <property type="entry name" value="HAMP"/>
    <property type="match status" value="1"/>
</dbReference>
<keyword evidence="9 19" id="KW-0418">Kinase</keyword>
<evidence type="ECO:0000259" key="18">
    <source>
        <dbReference type="PROSITE" id="PS50885"/>
    </source>
</evidence>
<reference evidence="19 20" key="1">
    <citation type="journal article" date="2015" name="Proc. Natl. Acad. Sci. U.S.A.">
        <title>Expanded metabolic versatility of ubiquitous nitrite-oxidizing bacteria from the genus Nitrospira.</title>
        <authorList>
            <person name="Koch H."/>
            <person name="Lucker S."/>
            <person name="Albertsen M."/>
            <person name="Kitzinger K."/>
            <person name="Herbold C."/>
            <person name="Spieck E."/>
            <person name="Nielsen P.H."/>
            <person name="Wagner M."/>
            <person name="Daims H."/>
        </authorList>
    </citation>
    <scope>NUCLEOTIDE SEQUENCE [LARGE SCALE GENOMIC DNA]</scope>
    <source>
        <strain evidence="19 20">NSP M-1</strain>
    </source>
</reference>
<organism evidence="19 20">
    <name type="scientific">Nitrospira moscoviensis</name>
    <dbReference type="NCBI Taxonomy" id="42253"/>
    <lineage>
        <taxon>Bacteria</taxon>
        <taxon>Pseudomonadati</taxon>
        <taxon>Nitrospirota</taxon>
        <taxon>Nitrospiria</taxon>
        <taxon>Nitrospirales</taxon>
        <taxon>Nitrospiraceae</taxon>
        <taxon>Nitrospira</taxon>
    </lineage>
</organism>
<dbReference type="SMART" id="SM00388">
    <property type="entry name" value="HisKA"/>
    <property type="match status" value="1"/>
</dbReference>
<dbReference type="SMART" id="SM00091">
    <property type="entry name" value="PAS"/>
    <property type="match status" value="1"/>
</dbReference>
<dbReference type="InterPro" id="IPR017232">
    <property type="entry name" value="NtrY"/>
</dbReference>
<dbReference type="InterPro" id="IPR005467">
    <property type="entry name" value="His_kinase_dom"/>
</dbReference>
<dbReference type="CDD" id="cd00082">
    <property type="entry name" value="HisKA"/>
    <property type="match status" value="1"/>
</dbReference>
<dbReference type="KEGG" id="nmv:NITMOv2_1112"/>
<dbReference type="STRING" id="42253.NITMOv2_1112"/>
<keyword evidence="12" id="KW-0902">Two-component regulatory system</keyword>
<dbReference type="GO" id="GO:0000156">
    <property type="term" value="F:phosphorelay response regulator activity"/>
    <property type="evidence" value="ECO:0007669"/>
    <property type="project" value="TreeGrafter"/>
</dbReference>
<dbReference type="NCBIfam" id="TIGR00229">
    <property type="entry name" value="sensory_box"/>
    <property type="match status" value="1"/>
</dbReference>
<dbReference type="Gene3D" id="3.30.565.10">
    <property type="entry name" value="Histidine kinase-like ATPase, C-terminal domain"/>
    <property type="match status" value="1"/>
</dbReference>
<dbReference type="PRINTS" id="PR00344">
    <property type="entry name" value="BCTRLSENSOR"/>
</dbReference>
<dbReference type="Proteomes" id="UP000069205">
    <property type="component" value="Chromosome"/>
</dbReference>
<dbReference type="OrthoDB" id="9781147at2"/>
<dbReference type="GO" id="GO:0005886">
    <property type="term" value="C:plasma membrane"/>
    <property type="evidence" value="ECO:0007669"/>
    <property type="project" value="UniProtKB-SubCell"/>
</dbReference>
<dbReference type="GO" id="GO:0030295">
    <property type="term" value="F:protein kinase activator activity"/>
    <property type="evidence" value="ECO:0007669"/>
    <property type="project" value="TreeGrafter"/>
</dbReference>
<dbReference type="SUPFAM" id="SSF158472">
    <property type="entry name" value="HAMP domain-like"/>
    <property type="match status" value="1"/>
</dbReference>
<feature type="domain" description="Histidine kinase" evidence="16">
    <location>
        <begin position="559"/>
        <end position="769"/>
    </location>
</feature>
<feature type="region of interest" description="Disordered" evidence="14">
    <location>
        <begin position="1"/>
        <end position="34"/>
    </location>
</feature>
<dbReference type="Gene3D" id="3.30.450.20">
    <property type="entry name" value="PAS domain"/>
    <property type="match status" value="1"/>
</dbReference>
<keyword evidence="13 15" id="KW-0472">Membrane</keyword>
<keyword evidence="5" id="KW-0597">Phosphoprotein</keyword>
<dbReference type="AlphaFoldDB" id="A0A0K2G9B4"/>
<evidence type="ECO:0000256" key="3">
    <source>
        <dbReference type="ARBA" id="ARBA00012438"/>
    </source>
</evidence>
<evidence type="ECO:0000259" key="17">
    <source>
        <dbReference type="PROSITE" id="PS50112"/>
    </source>
</evidence>
<dbReference type="InterPro" id="IPR036097">
    <property type="entry name" value="HisK_dim/P_sf"/>
</dbReference>
<dbReference type="Gene3D" id="1.10.287.130">
    <property type="match status" value="1"/>
</dbReference>
<proteinExistence type="predicted"/>
<evidence type="ECO:0000256" key="11">
    <source>
        <dbReference type="ARBA" id="ARBA00022989"/>
    </source>
</evidence>
<dbReference type="InterPro" id="IPR003594">
    <property type="entry name" value="HATPase_dom"/>
</dbReference>
<dbReference type="Pfam" id="PF00512">
    <property type="entry name" value="HisKA"/>
    <property type="match status" value="1"/>
</dbReference>
<dbReference type="Pfam" id="PF00989">
    <property type="entry name" value="PAS"/>
    <property type="match status" value="1"/>
</dbReference>
<comment type="catalytic activity">
    <reaction evidence="1">
        <text>ATP + protein L-histidine = ADP + protein N-phospho-L-histidine.</text>
        <dbReference type="EC" id="2.7.13.3"/>
    </reaction>
</comment>
<evidence type="ECO:0000256" key="9">
    <source>
        <dbReference type="ARBA" id="ARBA00022777"/>
    </source>
</evidence>
<protein>
    <recommendedName>
        <fullName evidence="3">histidine kinase</fullName>
        <ecNumber evidence="3">2.7.13.3</ecNumber>
    </recommendedName>
</protein>
<evidence type="ECO:0000256" key="15">
    <source>
        <dbReference type="SAM" id="Phobius"/>
    </source>
</evidence>
<dbReference type="Gene3D" id="6.10.340.10">
    <property type="match status" value="1"/>
</dbReference>
<keyword evidence="6 19" id="KW-0808">Transferase</keyword>
<evidence type="ECO:0000259" key="16">
    <source>
        <dbReference type="PROSITE" id="PS50109"/>
    </source>
</evidence>
<dbReference type="PROSITE" id="PS50112">
    <property type="entry name" value="PAS"/>
    <property type="match status" value="1"/>
</dbReference>
<dbReference type="InterPro" id="IPR036890">
    <property type="entry name" value="HATPase_C_sf"/>
</dbReference>
<feature type="domain" description="PAS" evidence="17">
    <location>
        <begin position="428"/>
        <end position="498"/>
    </location>
</feature>
<dbReference type="SUPFAM" id="SSF47384">
    <property type="entry name" value="Homodimeric domain of signal transducing histidine kinase"/>
    <property type="match status" value="1"/>
</dbReference>
<evidence type="ECO:0000313" key="19">
    <source>
        <dbReference type="EMBL" id="ALA57543.1"/>
    </source>
</evidence>
<evidence type="ECO:0000256" key="6">
    <source>
        <dbReference type="ARBA" id="ARBA00022679"/>
    </source>
</evidence>
<dbReference type="InterPro" id="IPR000014">
    <property type="entry name" value="PAS"/>
</dbReference>
<evidence type="ECO:0000256" key="12">
    <source>
        <dbReference type="ARBA" id="ARBA00023012"/>
    </source>
</evidence>
<evidence type="ECO:0000256" key="1">
    <source>
        <dbReference type="ARBA" id="ARBA00000085"/>
    </source>
</evidence>
<dbReference type="InterPro" id="IPR050351">
    <property type="entry name" value="BphY/WalK/GraS-like"/>
</dbReference>
<dbReference type="SMART" id="SM00387">
    <property type="entry name" value="HATPase_c"/>
    <property type="match status" value="1"/>
</dbReference>
<sequence>MPELNPPKSALGMVAPGSADPAVPPNRRDAPEAERKTPHLRPVWVVLILLVSCLALTVYYSQVVMPAGEETDSFLPTTSYAFVLLLLNLDLIGFVVLTLLLSRNLIKAYFERRHRLVGSGFRTKLIAAFIGFSLIPTVLLALVASGLVNKAVDVWFNEQIEKVMKDSYEVARMQHAGHIALAVNSARAIGQELFREDLLVPEQRDLLAAAMARKRTEYGVAGIEVFSAKMETLTKALDPEVPAGVLDLPISQLVLQVINGKQEFTSVQEAQMGRLVRAGIPVASSSRRGELEGVVVVEAYVPESLLTKMEGIGRQYAEYKQIKAMKNPIKAGAYLFVAVITVLIVFSATWFGFYVARSITVPIQRLAEATEAVAQGDLSVKIEAKATDEIGTLIDSFNRMTEDLQGSKSKLEQANISLRQTNVELDRRRAYIETVVDTIAAGLMSIDRNGIITTYNPSAERILGLSADRFRGRSANEAFKEFGLDLFQTAYDRMLADDRDDVALDGQLDVQGKLVTIGLNASRMRDEANKDFGFVLVFEDLTELIKAQKTAAWQEVARRVAHEIKNPLTPIQLSAQRLRKKFLEKAPDFDRVFDDATNVIINEVTSLKHMVDEFSKFARLPAPQMVRQSLHDVIQEVVTLYRSAHKDIELLVELDEDLPPINYDREQLRRVLVNLFDNAIQAMNQKGRLWVSTKYDTKRKRAVVTVADEGPGIAPEDQERLFVPYFTRKKSGTGLGLAIVRRIITDHEGQIQAGNNQPRGAVFTFDLPV</sequence>
<comment type="subcellular location">
    <subcellularLocation>
        <location evidence="2">Cell membrane</location>
        <topology evidence="2">Multi-pass membrane protein</topology>
    </subcellularLocation>
</comment>
<feature type="transmembrane region" description="Helical" evidence="15">
    <location>
        <begin position="123"/>
        <end position="148"/>
    </location>
</feature>
<evidence type="ECO:0000256" key="13">
    <source>
        <dbReference type="ARBA" id="ARBA00023136"/>
    </source>
</evidence>
<keyword evidence="10" id="KW-0067">ATP-binding</keyword>
<dbReference type="Pfam" id="PF00672">
    <property type="entry name" value="HAMP"/>
    <property type="match status" value="1"/>
</dbReference>
<keyword evidence="8" id="KW-0547">Nucleotide-binding</keyword>
<dbReference type="GO" id="GO:0006355">
    <property type="term" value="P:regulation of DNA-templated transcription"/>
    <property type="evidence" value="ECO:0007669"/>
    <property type="project" value="InterPro"/>
</dbReference>
<dbReference type="InterPro" id="IPR035965">
    <property type="entry name" value="PAS-like_dom_sf"/>
</dbReference>
<evidence type="ECO:0000256" key="4">
    <source>
        <dbReference type="ARBA" id="ARBA00022475"/>
    </source>
</evidence>
<evidence type="ECO:0000256" key="2">
    <source>
        <dbReference type="ARBA" id="ARBA00004651"/>
    </source>
</evidence>
<dbReference type="RefSeq" id="WP_053378868.1">
    <property type="nucleotide sequence ID" value="NZ_CP011801.1"/>
</dbReference>
<dbReference type="InterPro" id="IPR003660">
    <property type="entry name" value="HAMP_dom"/>
</dbReference>
<dbReference type="PANTHER" id="PTHR42878:SF7">
    <property type="entry name" value="SENSOR HISTIDINE KINASE GLRK"/>
    <property type="match status" value="1"/>
</dbReference>
<feature type="transmembrane region" description="Helical" evidence="15">
    <location>
        <begin position="43"/>
        <end position="60"/>
    </location>
</feature>
<evidence type="ECO:0000256" key="5">
    <source>
        <dbReference type="ARBA" id="ARBA00022553"/>
    </source>
</evidence>
<dbReference type="SUPFAM" id="SSF55874">
    <property type="entry name" value="ATPase domain of HSP90 chaperone/DNA topoisomerase II/histidine kinase"/>
    <property type="match status" value="1"/>
</dbReference>
<dbReference type="Pfam" id="PF02518">
    <property type="entry name" value="HATPase_c"/>
    <property type="match status" value="1"/>
</dbReference>
<feature type="transmembrane region" description="Helical" evidence="15">
    <location>
        <begin position="333"/>
        <end position="356"/>
    </location>
</feature>
<keyword evidence="7 15" id="KW-0812">Transmembrane</keyword>
<dbReference type="EC" id="2.7.13.3" evidence="3"/>
<dbReference type="GO" id="GO:0005524">
    <property type="term" value="F:ATP binding"/>
    <property type="evidence" value="ECO:0007669"/>
    <property type="project" value="UniProtKB-KW"/>
</dbReference>
<dbReference type="PANTHER" id="PTHR42878">
    <property type="entry name" value="TWO-COMPONENT HISTIDINE KINASE"/>
    <property type="match status" value="1"/>
</dbReference>